<evidence type="ECO:0000259" key="1">
    <source>
        <dbReference type="Pfam" id="PF00814"/>
    </source>
</evidence>
<dbReference type="InterPro" id="IPR022496">
    <property type="entry name" value="T6A_TsaB"/>
</dbReference>
<gene>
    <name evidence="3" type="primary">tsaB</name>
</gene>
<dbReference type="GO" id="GO:0005829">
    <property type="term" value="C:cytosol"/>
    <property type="evidence" value="ECO:0007669"/>
    <property type="project" value="TreeGrafter"/>
</dbReference>
<reference evidence="3" key="2">
    <citation type="journal article" date="2012" name="J. Biol. Chem.">
        <title>Biosynthesis of threonylcarbamoyl adenosine (t6A), a universal tRNA nucleoside.</title>
        <authorList>
            <person name="Deutsch C."/>
            <person name="El Yacoubi B."/>
            <person name="de Crecy-Lagard V."/>
            <person name="Iwata-Reuyl D."/>
        </authorList>
    </citation>
    <scope>NUCLEOTIDE SEQUENCE</scope>
</reference>
<name>A0A8B6X467_9BURK</name>
<sequence>MSYESSFPPILALDTSGSSTDVALLAQGRLREAHALGGPEASRHLLRLVTEVLDVSGLVLGHLGAIAYGAGPGAFTGIRTAAAVALGLAVSIGCPVVPVGTLEALAHDAQSAASTRVVTLMDARMGEIYAAIYARRPDGGLDCLLEPFVAAPGVAIEVLGANLPDGWRDVLVVGAHRLIAVWPEGVVMGSSASVSATAIAELAAVKLASGAAFPAEQAQPVYVRNKVAQTLAERAAAQ</sequence>
<keyword evidence="2" id="KW-1185">Reference proteome</keyword>
<dbReference type="Gene3D" id="3.30.420.40">
    <property type="match status" value="2"/>
</dbReference>
<dbReference type="Pfam" id="PF00814">
    <property type="entry name" value="TsaD"/>
    <property type="match status" value="1"/>
</dbReference>
<proteinExistence type="predicted"/>
<dbReference type="OrthoDB" id="9796919at2"/>
<organism evidence="2 3">
    <name type="scientific">Derxia gummosa DSM 723</name>
    <dbReference type="NCBI Taxonomy" id="1121388"/>
    <lineage>
        <taxon>Bacteria</taxon>
        <taxon>Pseudomonadati</taxon>
        <taxon>Pseudomonadota</taxon>
        <taxon>Betaproteobacteria</taxon>
        <taxon>Burkholderiales</taxon>
        <taxon>Alcaligenaceae</taxon>
        <taxon>Derxia</taxon>
    </lineage>
</organism>
<dbReference type="InterPro" id="IPR043129">
    <property type="entry name" value="ATPase_NBD"/>
</dbReference>
<feature type="domain" description="Gcp-like" evidence="1">
    <location>
        <begin position="42"/>
        <end position="133"/>
    </location>
</feature>
<dbReference type="InterPro" id="IPR000905">
    <property type="entry name" value="Gcp-like_dom"/>
</dbReference>
<evidence type="ECO:0000313" key="3">
    <source>
        <dbReference type="RefSeq" id="WP_028311386.1"/>
    </source>
</evidence>
<accession>A0A8B6X467</accession>
<dbReference type="Proteomes" id="UP000675920">
    <property type="component" value="Unplaced"/>
</dbReference>
<dbReference type="SUPFAM" id="SSF53067">
    <property type="entry name" value="Actin-like ATPase domain"/>
    <property type="match status" value="2"/>
</dbReference>
<dbReference type="NCBIfam" id="TIGR03725">
    <property type="entry name" value="T6A_YeaZ"/>
    <property type="match status" value="1"/>
</dbReference>
<reference evidence="3" key="1">
    <citation type="journal article" date="2006" name="Proteins">
        <title>Structural characterization of Salmonella typhimurium YeaZ, an M22 O-sialoglycoprotein endopeptidase homolog.</title>
        <authorList>
            <person name="Nichols C.E."/>
            <person name="Johnson C."/>
            <person name="Lockyer M."/>
            <person name="Charles I.G."/>
            <person name="Lamb H.K."/>
            <person name="Hawkins A.R."/>
            <person name="Stammers D.K."/>
        </authorList>
    </citation>
    <scope>NUCLEOTIDE SEQUENCE</scope>
</reference>
<dbReference type="PANTHER" id="PTHR11735:SF11">
    <property type="entry name" value="TRNA THREONYLCARBAMOYLADENOSINE BIOSYNTHESIS PROTEIN TSAB"/>
    <property type="match status" value="1"/>
</dbReference>
<protein>
    <submittedName>
        <fullName evidence="3">tRNA (Adenosine(37)-N6)-threonylcarbamoyltransferase complex dimerization subunit type 1 TsaB</fullName>
        <ecNumber evidence="3">2.3.1.234</ecNumber>
    </submittedName>
</protein>
<evidence type="ECO:0000313" key="2">
    <source>
        <dbReference type="Proteomes" id="UP000675920"/>
    </source>
</evidence>
<dbReference type="PANTHER" id="PTHR11735">
    <property type="entry name" value="TRNA N6-ADENOSINE THREONYLCARBAMOYLTRANSFERASE"/>
    <property type="match status" value="1"/>
</dbReference>
<dbReference type="RefSeq" id="WP_028311386.1">
    <property type="nucleotide sequence ID" value="NZ_AXWS01000008.1"/>
</dbReference>
<dbReference type="EC" id="2.3.1.234" evidence="3"/>
<dbReference type="AlphaFoldDB" id="A0A8B6X467"/>
<dbReference type="GO" id="GO:0061711">
    <property type="term" value="F:tRNA N(6)-L-threonylcarbamoyladenine synthase activity"/>
    <property type="evidence" value="ECO:0007669"/>
    <property type="project" value="UniProtKB-EC"/>
</dbReference>
<dbReference type="GO" id="GO:0002949">
    <property type="term" value="P:tRNA threonylcarbamoyladenosine modification"/>
    <property type="evidence" value="ECO:0007669"/>
    <property type="project" value="InterPro"/>
</dbReference>
<reference evidence="3" key="3">
    <citation type="submission" date="2025-08" db="UniProtKB">
        <authorList>
            <consortium name="RefSeq"/>
        </authorList>
    </citation>
    <scope>IDENTIFICATION</scope>
</reference>